<keyword evidence="1" id="KW-0560">Oxidoreductase</keyword>
<keyword evidence="2" id="KW-1185">Reference proteome</keyword>
<dbReference type="EMBL" id="CM051399">
    <property type="protein sequence ID" value="KAJ4715865.1"/>
    <property type="molecule type" value="Genomic_DNA"/>
</dbReference>
<dbReference type="Proteomes" id="UP001164539">
    <property type="component" value="Chromosome 6"/>
</dbReference>
<gene>
    <name evidence="1" type="ORF">OWV82_010958</name>
</gene>
<evidence type="ECO:0000313" key="2">
    <source>
        <dbReference type="Proteomes" id="UP001164539"/>
    </source>
</evidence>
<reference evidence="1 2" key="1">
    <citation type="journal article" date="2023" name="Science">
        <title>Complex scaffold remodeling in plant triterpene biosynthesis.</title>
        <authorList>
            <person name="De La Pena R."/>
            <person name="Hodgson H."/>
            <person name="Liu J.C."/>
            <person name="Stephenson M.J."/>
            <person name="Martin A.C."/>
            <person name="Owen C."/>
            <person name="Harkess A."/>
            <person name="Leebens-Mack J."/>
            <person name="Jimenez L.E."/>
            <person name="Osbourn A."/>
            <person name="Sattely E.S."/>
        </authorList>
    </citation>
    <scope>NUCLEOTIDE SEQUENCE [LARGE SCALE GENOMIC DNA]</scope>
    <source>
        <strain evidence="2">cv. JPN11</strain>
        <tissue evidence="1">Leaf</tissue>
    </source>
</reference>
<name>A0ACC1XX59_MELAZ</name>
<protein>
    <submittedName>
        <fullName evidence="1">Flavin-containing monooxygenase</fullName>
    </submittedName>
</protein>
<comment type="caution">
    <text evidence="1">The sequence shown here is derived from an EMBL/GenBank/DDBJ whole genome shotgun (WGS) entry which is preliminary data.</text>
</comment>
<evidence type="ECO:0000313" key="1">
    <source>
        <dbReference type="EMBL" id="KAJ4715865.1"/>
    </source>
</evidence>
<sequence>MEKKQIAIVGAGVSGLIACKYTLEKGFDPIAFEARSSVGGVWIKTIESTNLQTPKPFYQFSDFPWPSSLTTDFPNQHQILDYIHSYASHFDLLKHIKFNSKVVGIEFEGPSDDEMKSWSSWNGDGLPFSSQGKWKVVVEETENLSTEVYQVDFVILCVGRFSDVPNIPEFPPKQGPEAFHGNVIHSMDYAAMDYESAANFVKGKRVTVVGLQKSALDIAMECTAANGVENPCTVLYKTEHWNIPDYLPWGFPLAYLYLNRFSELMVHKPGEGVFLSLLATILAPLRWASSKFVETDIKKKHRLAKYGMVPKHSFLQDISSCLISTVPEKFYDKVEEGSIILKKSESFGFCEEGILVNNETTPLKTDLVILATGFRGDKKLKDIFVSQTFQDYIAGSPSETLPLYREMVHPRIPQLAVIGFSESVSNLYTSEVRCMWLAELLDGTFKLPSIKEMEKDMKHWDEYMKRYSRKYFRRSCIGALHIWYNDQLCKDMGWNPKRKKGWFAELFEPYGPLDYAPTSKNN</sequence>
<keyword evidence="1" id="KW-0503">Monooxygenase</keyword>
<accession>A0ACC1XX59</accession>
<organism evidence="1 2">
    <name type="scientific">Melia azedarach</name>
    <name type="common">Chinaberry tree</name>
    <dbReference type="NCBI Taxonomy" id="155640"/>
    <lineage>
        <taxon>Eukaryota</taxon>
        <taxon>Viridiplantae</taxon>
        <taxon>Streptophyta</taxon>
        <taxon>Embryophyta</taxon>
        <taxon>Tracheophyta</taxon>
        <taxon>Spermatophyta</taxon>
        <taxon>Magnoliopsida</taxon>
        <taxon>eudicotyledons</taxon>
        <taxon>Gunneridae</taxon>
        <taxon>Pentapetalae</taxon>
        <taxon>rosids</taxon>
        <taxon>malvids</taxon>
        <taxon>Sapindales</taxon>
        <taxon>Meliaceae</taxon>
        <taxon>Melia</taxon>
    </lineage>
</organism>
<proteinExistence type="predicted"/>